<name>A0A365UBH7_9RHOB</name>
<evidence type="ECO:0000313" key="1">
    <source>
        <dbReference type="EMBL" id="RBI86667.1"/>
    </source>
</evidence>
<dbReference type="AlphaFoldDB" id="A0A365UBH7"/>
<reference evidence="1 2" key="1">
    <citation type="submission" date="2018-07" db="EMBL/GenBank/DDBJ databases">
        <title>Rhodosalinus sp. strain E84T genomic sequence and assembly.</title>
        <authorList>
            <person name="Liu Z.-W."/>
            <person name="Lu D.-C."/>
        </authorList>
    </citation>
    <scope>NUCLEOTIDE SEQUENCE [LARGE SCALE GENOMIC DNA]</scope>
    <source>
        <strain evidence="1 2">E84</strain>
    </source>
</reference>
<comment type="caution">
    <text evidence="1">The sequence shown here is derived from an EMBL/GenBank/DDBJ whole genome shotgun (WGS) entry which is preliminary data.</text>
</comment>
<accession>A0A365UBH7</accession>
<proteinExistence type="predicted"/>
<gene>
    <name evidence="1" type="ORF">DRV85_04350</name>
</gene>
<sequence length="145" mass="15666">MKDDSVAAKAVRVSLPASVAADIGSLKKAVGSVLDRLGCPACCSGHDIRFELQRHLVLSEKFKETARLGPVARLAVAEQAPRAVRVGVRPEAVAEIEAVHDLIDRIAELSGHPACATGCDMFFEMERILVMDERLDLREEVATFG</sequence>
<dbReference type="EMBL" id="QNTQ01000004">
    <property type="protein sequence ID" value="RBI86667.1"/>
    <property type="molecule type" value="Genomic_DNA"/>
</dbReference>
<keyword evidence="2" id="KW-1185">Reference proteome</keyword>
<dbReference type="RefSeq" id="WP_113288217.1">
    <property type="nucleotide sequence ID" value="NZ_QNTQ01000004.1"/>
</dbReference>
<organism evidence="1 2">
    <name type="scientific">Rhodosalinus halophilus</name>
    <dbReference type="NCBI Taxonomy" id="2259333"/>
    <lineage>
        <taxon>Bacteria</taxon>
        <taxon>Pseudomonadati</taxon>
        <taxon>Pseudomonadota</taxon>
        <taxon>Alphaproteobacteria</taxon>
        <taxon>Rhodobacterales</taxon>
        <taxon>Paracoccaceae</taxon>
        <taxon>Rhodosalinus</taxon>
    </lineage>
</organism>
<dbReference type="Proteomes" id="UP000253370">
    <property type="component" value="Unassembled WGS sequence"/>
</dbReference>
<dbReference type="OrthoDB" id="9785840at2"/>
<evidence type="ECO:0000313" key="2">
    <source>
        <dbReference type="Proteomes" id="UP000253370"/>
    </source>
</evidence>
<protein>
    <submittedName>
        <fullName evidence="1">Uncharacterized protein</fullName>
    </submittedName>
</protein>